<dbReference type="GO" id="GO:0006313">
    <property type="term" value="P:DNA transposition"/>
    <property type="evidence" value="ECO:0007669"/>
    <property type="project" value="InterPro"/>
</dbReference>
<sequence>MQHTFEAVILEVDEMWSFVGNKTNDQWLWLVMHRRTRQILAFHVGKRNKASGEALMNKLPKDLKKADFCTDRFSVYYQVIPFTKHSPVGKESGETSYIQRFNNSLRQRYVLNGLIPIFETDKGYDAEELRDKLLERKIFPFIPYRRIGAAKKAEKIICSLAKFRWKVERAISWLQRKFRRLVVCWERRLCYSKDFLTFSLIFFWIKQSLKYYRDSFIQTSLILIFQLIKKKTYYLKIYINFNII</sequence>
<evidence type="ECO:0000313" key="2">
    <source>
        <dbReference type="Proteomes" id="UP000069902"/>
    </source>
</evidence>
<gene>
    <name evidence="1" type="ORF">PNK_1249</name>
</gene>
<dbReference type="Proteomes" id="UP000069902">
    <property type="component" value="Chromosome cPNK"/>
</dbReference>
<reference evidence="2" key="1">
    <citation type="submission" date="2015-09" db="EMBL/GenBank/DDBJ databases">
        <authorList>
            <person name="Bertelli C."/>
        </authorList>
    </citation>
    <scope>NUCLEOTIDE SEQUENCE [LARGE SCALE GENOMIC DNA]</scope>
    <source>
        <strain evidence="2">KNic</strain>
    </source>
</reference>
<dbReference type="KEGG" id="pnl:PNK_1249"/>
<accession>A0A0U5JE57</accession>
<evidence type="ECO:0000313" key="1">
    <source>
        <dbReference type="EMBL" id="CUI16866.1"/>
    </source>
</evidence>
<dbReference type="GO" id="GO:0004803">
    <property type="term" value="F:transposase activity"/>
    <property type="evidence" value="ECO:0007669"/>
    <property type="project" value="InterPro"/>
</dbReference>
<dbReference type="Pfam" id="PF03400">
    <property type="entry name" value="DDE_Tnp_IS1"/>
    <property type="match status" value="1"/>
</dbReference>
<dbReference type="NCBIfam" id="NF033558">
    <property type="entry name" value="transpos_IS1"/>
    <property type="match status" value="1"/>
</dbReference>
<proteinExistence type="predicted"/>
<dbReference type="GO" id="GO:0003677">
    <property type="term" value="F:DNA binding"/>
    <property type="evidence" value="ECO:0007669"/>
    <property type="project" value="InterPro"/>
</dbReference>
<dbReference type="EMBL" id="LN879502">
    <property type="protein sequence ID" value="CUI16866.1"/>
    <property type="molecule type" value="Genomic_DNA"/>
</dbReference>
<evidence type="ECO:0008006" key="3">
    <source>
        <dbReference type="Google" id="ProtNLM"/>
    </source>
</evidence>
<dbReference type="AlphaFoldDB" id="A0A0U5JE57"/>
<name>A0A0U5JE57_9BACT</name>
<dbReference type="PATRIC" id="fig|389348.3.peg.1389"/>
<dbReference type="InParanoid" id="A0A0U5JE57"/>
<dbReference type="InterPro" id="IPR005063">
    <property type="entry name" value="Transposase_27"/>
</dbReference>
<protein>
    <recommendedName>
        <fullName evidence="3">Transposase</fullName>
    </recommendedName>
</protein>
<organism evidence="1 2">
    <name type="scientific">Candidatus Protochlamydia naegleriophila</name>
    <dbReference type="NCBI Taxonomy" id="389348"/>
    <lineage>
        <taxon>Bacteria</taxon>
        <taxon>Pseudomonadati</taxon>
        <taxon>Chlamydiota</taxon>
        <taxon>Chlamydiia</taxon>
        <taxon>Parachlamydiales</taxon>
        <taxon>Parachlamydiaceae</taxon>
        <taxon>Candidatus Protochlamydia</taxon>
    </lineage>
</organism>
<keyword evidence="2" id="KW-1185">Reference proteome</keyword>